<dbReference type="SUPFAM" id="SSF52833">
    <property type="entry name" value="Thioredoxin-like"/>
    <property type="match status" value="1"/>
</dbReference>
<evidence type="ECO:0000256" key="6">
    <source>
        <dbReference type="ARBA" id="ARBA00049091"/>
    </source>
</evidence>
<evidence type="ECO:0000256" key="7">
    <source>
        <dbReference type="RuleBase" id="RU000499"/>
    </source>
</evidence>
<evidence type="ECO:0000259" key="8">
    <source>
        <dbReference type="PROSITE" id="PS51352"/>
    </source>
</evidence>
<feature type="domain" description="Thioredoxin" evidence="8">
    <location>
        <begin position="41"/>
        <end position="207"/>
    </location>
</feature>
<dbReference type="EMBL" id="JBEFKJ010000034">
    <property type="protein sequence ID" value="KAL2038168.1"/>
    <property type="molecule type" value="Genomic_DNA"/>
</dbReference>
<evidence type="ECO:0000256" key="3">
    <source>
        <dbReference type="ARBA" id="ARBA00022862"/>
    </source>
</evidence>
<dbReference type="PANTHER" id="PTHR11592">
    <property type="entry name" value="GLUTATHIONE PEROXIDASE"/>
    <property type="match status" value="1"/>
</dbReference>
<dbReference type="PROSITE" id="PS00460">
    <property type="entry name" value="GLUTATHIONE_PEROXID_1"/>
    <property type="match status" value="1"/>
</dbReference>
<dbReference type="InterPro" id="IPR029760">
    <property type="entry name" value="GPX_CS"/>
</dbReference>
<dbReference type="Gene3D" id="3.40.30.10">
    <property type="entry name" value="Glutaredoxin"/>
    <property type="match status" value="1"/>
</dbReference>
<name>A0ABR4A492_9LECA</name>
<dbReference type="InterPro" id="IPR029759">
    <property type="entry name" value="GPX_AS"/>
</dbReference>
<dbReference type="CDD" id="cd00340">
    <property type="entry name" value="GSH_Peroxidase"/>
    <property type="match status" value="1"/>
</dbReference>
<proteinExistence type="inferred from homology"/>
<dbReference type="PROSITE" id="PS51352">
    <property type="entry name" value="THIOREDOXIN_2"/>
    <property type="match status" value="1"/>
</dbReference>
<evidence type="ECO:0000256" key="2">
    <source>
        <dbReference type="ARBA" id="ARBA00022559"/>
    </source>
</evidence>
<sequence>MQPRLLLQATTRPYTRTSFANISKPIPHHHFSTIQRRPITMASATSFYDFTPKDKKGQPFPLSNLKNKVVLVVNTASKCGFTPQFEGLEKLYKKIKETHPDDFVILGFPCNQFMNQDPGDNETIQSFCLTNYGVSFPILSKTDVNGPTAEPLFEWMKAEAPGLLGLKRIKWNFEKFLIGRDGKVKGRWASTAKPETLEGRILEELGRKGKGELGGGGIVGVAHGSVYGGVGG</sequence>
<keyword evidence="5" id="KW-0676">Redox-active center</keyword>
<evidence type="ECO:0000256" key="4">
    <source>
        <dbReference type="ARBA" id="ARBA00023002"/>
    </source>
</evidence>
<keyword evidence="3" id="KW-0049">Antioxidant</keyword>
<protein>
    <recommendedName>
        <fullName evidence="7">Glutathione peroxidase</fullName>
    </recommendedName>
</protein>
<dbReference type="Proteomes" id="UP001590950">
    <property type="component" value="Unassembled WGS sequence"/>
</dbReference>
<comment type="catalytic activity">
    <reaction evidence="6">
        <text>a hydroperoxide + [thioredoxin]-dithiol = an alcohol + [thioredoxin]-disulfide + H2O</text>
        <dbReference type="Rhea" id="RHEA:62620"/>
        <dbReference type="Rhea" id="RHEA-COMP:10698"/>
        <dbReference type="Rhea" id="RHEA-COMP:10700"/>
        <dbReference type="ChEBI" id="CHEBI:15377"/>
        <dbReference type="ChEBI" id="CHEBI:29950"/>
        <dbReference type="ChEBI" id="CHEBI:30879"/>
        <dbReference type="ChEBI" id="CHEBI:35924"/>
        <dbReference type="ChEBI" id="CHEBI:50058"/>
        <dbReference type="EC" id="1.11.1.24"/>
    </reaction>
</comment>
<accession>A0ABR4A492</accession>
<dbReference type="Pfam" id="PF00255">
    <property type="entry name" value="GSHPx"/>
    <property type="match status" value="1"/>
</dbReference>
<comment type="caution">
    <text evidence="9">The sequence shown here is derived from an EMBL/GenBank/DDBJ whole genome shotgun (WGS) entry which is preliminary data.</text>
</comment>
<evidence type="ECO:0000313" key="10">
    <source>
        <dbReference type="Proteomes" id="UP001590950"/>
    </source>
</evidence>
<evidence type="ECO:0000256" key="5">
    <source>
        <dbReference type="ARBA" id="ARBA00023284"/>
    </source>
</evidence>
<dbReference type="InterPro" id="IPR013766">
    <property type="entry name" value="Thioredoxin_domain"/>
</dbReference>
<dbReference type="PRINTS" id="PR01011">
    <property type="entry name" value="GLUTPROXDASE"/>
</dbReference>
<keyword evidence="2 7" id="KW-0575">Peroxidase</keyword>
<evidence type="ECO:0000313" key="9">
    <source>
        <dbReference type="EMBL" id="KAL2038168.1"/>
    </source>
</evidence>
<dbReference type="PROSITE" id="PS00763">
    <property type="entry name" value="GLUTATHIONE_PEROXID_2"/>
    <property type="match status" value="1"/>
</dbReference>
<keyword evidence="4 7" id="KW-0560">Oxidoreductase</keyword>
<comment type="similarity">
    <text evidence="1 7">Belongs to the glutathione peroxidase family.</text>
</comment>
<dbReference type="PANTHER" id="PTHR11592:SF78">
    <property type="entry name" value="GLUTATHIONE PEROXIDASE"/>
    <property type="match status" value="1"/>
</dbReference>
<dbReference type="PROSITE" id="PS51355">
    <property type="entry name" value="GLUTATHIONE_PEROXID_3"/>
    <property type="match status" value="1"/>
</dbReference>
<dbReference type="InterPro" id="IPR036249">
    <property type="entry name" value="Thioredoxin-like_sf"/>
</dbReference>
<keyword evidence="10" id="KW-1185">Reference proteome</keyword>
<evidence type="ECO:0000256" key="1">
    <source>
        <dbReference type="ARBA" id="ARBA00006926"/>
    </source>
</evidence>
<dbReference type="InterPro" id="IPR000889">
    <property type="entry name" value="Glutathione_peroxidase"/>
</dbReference>
<reference evidence="9 10" key="1">
    <citation type="submission" date="2024-09" db="EMBL/GenBank/DDBJ databases">
        <title>Rethinking Asexuality: The Enigmatic Case of Functional Sexual Genes in Lepraria (Stereocaulaceae).</title>
        <authorList>
            <person name="Doellman M."/>
            <person name="Sun Y."/>
            <person name="Barcenas-Pena A."/>
            <person name="Lumbsch H.T."/>
            <person name="Grewe F."/>
        </authorList>
    </citation>
    <scope>NUCLEOTIDE SEQUENCE [LARGE SCALE GENOMIC DNA]</scope>
    <source>
        <strain evidence="9 10">Mercado 3170</strain>
    </source>
</reference>
<gene>
    <name evidence="9" type="ORF">N7G274_009116</name>
</gene>
<organism evidence="9 10">
    <name type="scientific">Stereocaulon virgatum</name>
    <dbReference type="NCBI Taxonomy" id="373712"/>
    <lineage>
        <taxon>Eukaryota</taxon>
        <taxon>Fungi</taxon>
        <taxon>Dikarya</taxon>
        <taxon>Ascomycota</taxon>
        <taxon>Pezizomycotina</taxon>
        <taxon>Lecanoromycetes</taxon>
        <taxon>OSLEUM clade</taxon>
        <taxon>Lecanoromycetidae</taxon>
        <taxon>Lecanorales</taxon>
        <taxon>Lecanorineae</taxon>
        <taxon>Stereocaulaceae</taxon>
        <taxon>Stereocaulon</taxon>
    </lineage>
</organism>